<dbReference type="Pfam" id="PF25601">
    <property type="entry name" value="AAA_lid_14"/>
    <property type="match status" value="1"/>
</dbReference>
<keyword evidence="3" id="KW-0902">Two-component regulatory system</keyword>
<keyword evidence="4" id="KW-0805">Transcription regulation</keyword>
<dbReference type="Pfam" id="PF00158">
    <property type="entry name" value="Sigma54_activat"/>
    <property type="match status" value="1"/>
</dbReference>
<dbReference type="InterPro" id="IPR002197">
    <property type="entry name" value="HTH_Fis"/>
</dbReference>
<dbReference type="InterPro" id="IPR025944">
    <property type="entry name" value="Sigma_54_int_dom_CS"/>
</dbReference>
<evidence type="ECO:0000256" key="7">
    <source>
        <dbReference type="SAM" id="MobiDB-lite"/>
    </source>
</evidence>
<feature type="region of interest" description="Disordered" evidence="7">
    <location>
        <begin position="351"/>
        <end position="370"/>
    </location>
</feature>
<dbReference type="InterPro" id="IPR003593">
    <property type="entry name" value="AAA+_ATPase"/>
</dbReference>
<dbReference type="Gene3D" id="3.40.50.300">
    <property type="entry name" value="P-loop containing nucleotide triphosphate hydrolases"/>
    <property type="match status" value="1"/>
</dbReference>
<name>A0A8B2P1F0_9HYPH</name>
<dbReference type="PROSITE" id="PS00675">
    <property type="entry name" value="SIGMA54_INTERACT_1"/>
    <property type="match status" value="1"/>
</dbReference>
<dbReference type="InterPro" id="IPR029016">
    <property type="entry name" value="GAF-like_dom_sf"/>
</dbReference>
<organism evidence="9 10">
    <name type="scientific">Acuticoccus sediminis</name>
    <dbReference type="NCBI Taxonomy" id="2184697"/>
    <lineage>
        <taxon>Bacteria</taxon>
        <taxon>Pseudomonadati</taxon>
        <taxon>Pseudomonadota</taxon>
        <taxon>Alphaproteobacteria</taxon>
        <taxon>Hyphomicrobiales</taxon>
        <taxon>Amorphaceae</taxon>
        <taxon>Acuticoccus</taxon>
    </lineage>
</organism>
<feature type="region of interest" description="Disordered" evidence="7">
    <location>
        <begin position="1"/>
        <end position="36"/>
    </location>
</feature>
<keyword evidence="5" id="KW-0238">DNA-binding</keyword>
<dbReference type="SUPFAM" id="SSF55781">
    <property type="entry name" value="GAF domain-like"/>
    <property type="match status" value="1"/>
</dbReference>
<evidence type="ECO:0000256" key="5">
    <source>
        <dbReference type="ARBA" id="ARBA00023125"/>
    </source>
</evidence>
<dbReference type="GO" id="GO:0006355">
    <property type="term" value="P:regulation of DNA-templated transcription"/>
    <property type="evidence" value="ECO:0007669"/>
    <property type="project" value="InterPro"/>
</dbReference>
<dbReference type="CDD" id="cd00009">
    <property type="entry name" value="AAA"/>
    <property type="match status" value="1"/>
</dbReference>
<dbReference type="InterPro" id="IPR025662">
    <property type="entry name" value="Sigma_54_int_dom_ATP-bd_1"/>
</dbReference>
<gene>
    <name evidence="9" type="ORF">DLJ53_07530</name>
</gene>
<evidence type="ECO:0000256" key="3">
    <source>
        <dbReference type="ARBA" id="ARBA00023012"/>
    </source>
</evidence>
<keyword evidence="1" id="KW-0547">Nucleotide-binding</keyword>
<dbReference type="GO" id="GO:0005524">
    <property type="term" value="F:ATP binding"/>
    <property type="evidence" value="ECO:0007669"/>
    <property type="project" value="UniProtKB-KW"/>
</dbReference>
<evidence type="ECO:0000259" key="8">
    <source>
        <dbReference type="PROSITE" id="PS50045"/>
    </source>
</evidence>
<dbReference type="PROSITE" id="PS50045">
    <property type="entry name" value="SIGMA54_INTERACT_4"/>
    <property type="match status" value="1"/>
</dbReference>
<dbReference type="InterPro" id="IPR003018">
    <property type="entry name" value="GAF"/>
</dbReference>
<dbReference type="InterPro" id="IPR009057">
    <property type="entry name" value="Homeodomain-like_sf"/>
</dbReference>
<evidence type="ECO:0000256" key="1">
    <source>
        <dbReference type="ARBA" id="ARBA00022741"/>
    </source>
</evidence>
<dbReference type="OrthoDB" id="9805953at2"/>
<dbReference type="SUPFAM" id="SSF52540">
    <property type="entry name" value="P-loop containing nucleoside triphosphate hydrolases"/>
    <property type="match status" value="1"/>
</dbReference>
<dbReference type="SUPFAM" id="SSF46689">
    <property type="entry name" value="Homeodomain-like"/>
    <property type="match status" value="1"/>
</dbReference>
<accession>A0A8B2P1F0</accession>
<protein>
    <submittedName>
        <fullName evidence="9">Sigma-54-dependent Fis family transcriptional regulator</fullName>
    </submittedName>
</protein>
<dbReference type="InterPro" id="IPR002078">
    <property type="entry name" value="Sigma_54_int"/>
</dbReference>
<evidence type="ECO:0000313" key="9">
    <source>
        <dbReference type="EMBL" id="RAI04285.1"/>
    </source>
</evidence>
<dbReference type="GO" id="GO:0043565">
    <property type="term" value="F:sequence-specific DNA binding"/>
    <property type="evidence" value="ECO:0007669"/>
    <property type="project" value="InterPro"/>
</dbReference>
<dbReference type="PROSITE" id="PS00688">
    <property type="entry name" value="SIGMA54_INTERACT_3"/>
    <property type="match status" value="1"/>
</dbReference>
<dbReference type="AlphaFoldDB" id="A0A8B2P1F0"/>
<evidence type="ECO:0000256" key="4">
    <source>
        <dbReference type="ARBA" id="ARBA00023015"/>
    </source>
</evidence>
<dbReference type="PANTHER" id="PTHR32071:SF81">
    <property type="entry name" value="PROPIONATE CATABOLISM OPERON REGULATORY PROTEIN"/>
    <property type="match status" value="1"/>
</dbReference>
<feature type="compositionally biased region" description="Low complexity" evidence="7">
    <location>
        <begin position="358"/>
        <end position="370"/>
    </location>
</feature>
<sequence length="693" mass="75315">MREVISAPTRPRAREDVLRHDAPRKSGVGAPSMPSTPLAVDVGKTMRAWEDFLSGSPARGGQHDVRAIIADSWRRSASNGVNSLGTDAPRFEAEDDIELRRDSSAHLREAAQIPFAQLGRLLADTEAMLVLTDRDGVILDTIGDPRTLDEGREIHLEVGGIWNERSAGTNGIGTALWAGEPVFVHAAEHFCAGIKNWTCAGAPIRDPIDRSVIGVVDLSGPTGIFRPHNTALVMAAAREIESALAGRFTIERARLLDLCLRSGHGAHPDAGLVILDHEGRIVFARGAPQYLPVNGARRDISLGRYLIESGERMSMSDLSAALADEPRLKSLEQVQLDGRVRGFALEFAPGPAERSPVRRGAPAAPADPIAGREPTIVGANAVLLEALALTRRVAASRVPILFEGETGVGKELFARLAYSTASAGPTDPYVAMNCGAASSGTFGEELFGRAEGEGGRPGWPGRVELADGGVLCLDEIGEMPLELQPSLLRLLEDKLTARVGDPRPRQVDIMVIALTNRSLQQEVELGRFRRDLYFRISAVTIKIPPLRERRDDIPLLLEHFNALVAARHKTEPLTFTDEALHVIRAYDWPGNVRELRNMVELTHLVTDRRRIDPVDLPGCITNWSSRPCETCIVPGAQTAAEQLKLAERQVILDALSSEDGNVSRAATALGMSRATLYRKMRTLGIRRWTTMGS</sequence>
<dbReference type="PRINTS" id="PR01590">
    <property type="entry name" value="HTHFIS"/>
</dbReference>
<dbReference type="Proteomes" id="UP000249590">
    <property type="component" value="Unassembled WGS sequence"/>
</dbReference>
<keyword evidence="6" id="KW-0804">Transcription</keyword>
<evidence type="ECO:0000256" key="6">
    <source>
        <dbReference type="ARBA" id="ARBA00023163"/>
    </source>
</evidence>
<dbReference type="InterPro" id="IPR027417">
    <property type="entry name" value="P-loop_NTPase"/>
</dbReference>
<keyword evidence="10" id="KW-1185">Reference proteome</keyword>
<dbReference type="Pfam" id="PF02954">
    <property type="entry name" value="HTH_8"/>
    <property type="match status" value="1"/>
</dbReference>
<proteinExistence type="predicted"/>
<evidence type="ECO:0000313" key="10">
    <source>
        <dbReference type="Proteomes" id="UP000249590"/>
    </source>
</evidence>
<dbReference type="SMART" id="SM00382">
    <property type="entry name" value="AAA"/>
    <property type="match status" value="1"/>
</dbReference>
<comment type="caution">
    <text evidence="9">The sequence shown here is derived from an EMBL/GenBank/DDBJ whole genome shotgun (WGS) entry which is preliminary data.</text>
</comment>
<keyword evidence="2" id="KW-0067">ATP-binding</keyword>
<dbReference type="PANTHER" id="PTHR32071">
    <property type="entry name" value="TRANSCRIPTIONAL REGULATORY PROTEIN"/>
    <property type="match status" value="1"/>
</dbReference>
<feature type="compositionally biased region" description="Basic and acidic residues" evidence="7">
    <location>
        <begin position="12"/>
        <end position="24"/>
    </location>
</feature>
<dbReference type="Pfam" id="PF01590">
    <property type="entry name" value="GAF"/>
    <property type="match status" value="1"/>
</dbReference>
<dbReference type="EMBL" id="QHHQ01000001">
    <property type="protein sequence ID" value="RAI04285.1"/>
    <property type="molecule type" value="Genomic_DNA"/>
</dbReference>
<dbReference type="GO" id="GO:0000160">
    <property type="term" value="P:phosphorelay signal transduction system"/>
    <property type="evidence" value="ECO:0007669"/>
    <property type="project" value="UniProtKB-KW"/>
</dbReference>
<dbReference type="InterPro" id="IPR058031">
    <property type="entry name" value="AAA_lid_NorR"/>
</dbReference>
<evidence type="ECO:0000256" key="2">
    <source>
        <dbReference type="ARBA" id="ARBA00022840"/>
    </source>
</evidence>
<feature type="domain" description="Sigma-54 factor interaction" evidence="8">
    <location>
        <begin position="376"/>
        <end position="604"/>
    </location>
</feature>
<dbReference type="Gene3D" id="1.10.10.60">
    <property type="entry name" value="Homeodomain-like"/>
    <property type="match status" value="1"/>
</dbReference>
<dbReference type="Gene3D" id="3.30.450.40">
    <property type="match status" value="1"/>
</dbReference>
<reference evidence="9 10" key="1">
    <citation type="submission" date="2018-05" db="EMBL/GenBank/DDBJ databases">
        <title>Acuticoccus sediminis sp. nov., isolated from deep-sea sediment of Indian Ocean.</title>
        <authorList>
            <person name="Liu X."/>
            <person name="Lai Q."/>
            <person name="Du Y."/>
            <person name="Sun F."/>
            <person name="Zhang X."/>
            <person name="Wang S."/>
            <person name="Shao Z."/>
        </authorList>
    </citation>
    <scope>NUCLEOTIDE SEQUENCE [LARGE SCALE GENOMIC DNA]</scope>
    <source>
        <strain evidence="9 10">PTG4-2</strain>
    </source>
</reference>
<dbReference type="Gene3D" id="1.10.8.60">
    <property type="match status" value="1"/>
</dbReference>